<reference evidence="1 2" key="1">
    <citation type="submission" date="2014-05" db="EMBL/GenBank/DDBJ databases">
        <title>Draft Genome Sequence of Kitasatospora cheerisanensis KCTC 2395.</title>
        <authorList>
            <person name="Nam D.H."/>
        </authorList>
    </citation>
    <scope>NUCLEOTIDE SEQUENCE [LARGE SCALE GENOMIC DNA]</scope>
    <source>
        <strain evidence="1 2">KCTC 2395</strain>
    </source>
</reference>
<dbReference type="Proteomes" id="UP000027178">
    <property type="component" value="Unassembled WGS sequence"/>
</dbReference>
<accession>A0A066Z3Z2</accession>
<dbReference type="Gene3D" id="1.25.40.20">
    <property type="entry name" value="Ankyrin repeat-containing domain"/>
    <property type="match status" value="1"/>
</dbReference>
<gene>
    <name evidence="1" type="ORF">KCH_10590</name>
</gene>
<name>A0A066Z3Z2_9ACTN</name>
<comment type="caution">
    <text evidence="1">The sequence shown here is derived from an EMBL/GenBank/DDBJ whole genome shotgun (WGS) entry which is preliminary data.</text>
</comment>
<dbReference type="RefSeq" id="WP_157031904.1">
    <property type="nucleotide sequence ID" value="NZ_KK853997.1"/>
</dbReference>
<dbReference type="HOGENOM" id="CLU_086435_0_0_11"/>
<organism evidence="1 2">
    <name type="scientific">Kitasatospora cheerisanensis KCTC 2395</name>
    <dbReference type="NCBI Taxonomy" id="1348663"/>
    <lineage>
        <taxon>Bacteria</taxon>
        <taxon>Bacillati</taxon>
        <taxon>Actinomycetota</taxon>
        <taxon>Actinomycetes</taxon>
        <taxon>Kitasatosporales</taxon>
        <taxon>Streptomycetaceae</taxon>
        <taxon>Kitasatospora</taxon>
    </lineage>
</organism>
<dbReference type="AlphaFoldDB" id="A0A066Z3Z2"/>
<keyword evidence="2" id="KW-1185">Reference proteome</keyword>
<protein>
    <submittedName>
        <fullName evidence="1">Uncharacterized protein</fullName>
    </submittedName>
</protein>
<sequence length="214" mass="23249">MGRRGGAGQYKEQHQAQLDEVADAAYRGDWTAVLAAVEKSPGLVNTRRTGGRSGWAPLHQAAWHGAPGAVVRQLVDAGGWRTLRAADGERPVDVATRLGRRDLVPLLEPEPVHPLQDRAQRAMEQYLHALVRIRTADFGVELKLNLPQIGVLTELPDGKLWFAVPGMYGGFAIVLEEAATSPRLRVSSHCRVVGYSGQTHHITADGCALIESGW</sequence>
<evidence type="ECO:0000313" key="1">
    <source>
        <dbReference type="EMBL" id="KDN86974.1"/>
    </source>
</evidence>
<evidence type="ECO:0000313" key="2">
    <source>
        <dbReference type="Proteomes" id="UP000027178"/>
    </source>
</evidence>
<dbReference type="InterPro" id="IPR036770">
    <property type="entry name" value="Ankyrin_rpt-contain_sf"/>
</dbReference>
<dbReference type="EMBL" id="JNBY01000050">
    <property type="protein sequence ID" value="KDN86974.1"/>
    <property type="molecule type" value="Genomic_DNA"/>
</dbReference>
<proteinExistence type="predicted"/>
<dbReference type="eggNOG" id="ENOG5032QX8">
    <property type="taxonomic scope" value="Bacteria"/>
</dbReference>
<dbReference type="PATRIC" id="fig|1348663.4.peg.1008"/>
<dbReference type="SUPFAM" id="SSF48403">
    <property type="entry name" value="Ankyrin repeat"/>
    <property type="match status" value="1"/>
</dbReference>
<dbReference type="OrthoDB" id="1551450at2"/>